<feature type="region of interest" description="Disordered" evidence="2">
    <location>
        <begin position="71"/>
        <end position="90"/>
    </location>
</feature>
<evidence type="ECO:0000313" key="4">
    <source>
        <dbReference type="Proteomes" id="UP000314294"/>
    </source>
</evidence>
<dbReference type="InterPro" id="IPR031974">
    <property type="entry name" value="PDCD7"/>
</dbReference>
<gene>
    <name evidence="3" type="primary">PDCD7</name>
    <name evidence="3" type="ORF">EYF80_024412</name>
</gene>
<feature type="compositionally biased region" description="Low complexity" evidence="2">
    <location>
        <begin position="203"/>
        <end position="226"/>
    </location>
</feature>
<dbReference type="Pfam" id="PF16021">
    <property type="entry name" value="PDCD7"/>
    <property type="match status" value="1"/>
</dbReference>
<comment type="caution">
    <text evidence="3">The sequence shown here is derived from an EMBL/GenBank/DDBJ whole genome shotgun (WGS) entry which is preliminary data.</text>
</comment>
<feature type="compositionally biased region" description="Low complexity" evidence="2">
    <location>
        <begin position="26"/>
        <end position="41"/>
    </location>
</feature>
<feature type="compositionally biased region" description="Basic and acidic residues" evidence="2">
    <location>
        <begin position="163"/>
        <end position="181"/>
    </location>
</feature>
<accession>A0A4Z2HHY7</accession>
<sequence>MDNIYHHAPTETQQPRVYNGGYLETPYAASRPPPSSAAHEPAQPDHTAPHWTPSQGYDGHPYGFRCDFPPTHGGGGFGGPPPYGFDPSVPPPPFGCPPPVHFPSAVTAAPTHPFNSGAASTFEPFNPQFRPCHQTARYDLDPSQNQQRAYGDFYESRALLGRTNRDRGPGAATRPEDEAALQRRQDLQWVGRFLQGRDKTPKTPQAEQPTPETPQAEQPTPETPQAELPPPNSSAPDPRAALYRAAELVSRLAKTCDALRNSVENECVWTDSYLMALKVKSELQEELQTLSDAERLGCLKAKLARVAKRRARRLRAQKEFQIEQKLREDRIAEKDAAINKWRLQEIQRVEEKKKERELKLAADSVLCEVRKKQADVKRMQDILRSLEKLRRLRKEAALRKGINTEHECDDAFSSRLEQLRCVMMKRTAVYSAEEKALMVMLEGEQEEERRREQEKRIKKERERHLQRKRRVTAMLFGGEGGTRLWFQRIIPTVLRFLRAGSCRTPRRTRPGPPLCTLLTPSETATDPPWVTQPCTPEHIIYAAGVWKEQHRRTCDHNVDE</sequence>
<feature type="coiled-coil region" evidence="1">
    <location>
        <begin position="369"/>
        <end position="399"/>
    </location>
</feature>
<proteinExistence type="predicted"/>
<dbReference type="InterPro" id="IPR052831">
    <property type="entry name" value="Apoptosis_promoter"/>
</dbReference>
<dbReference type="PANTHER" id="PTHR48190">
    <property type="entry name" value="PROGRAMMED CELL DEATH PROTEIN 7"/>
    <property type="match status" value="1"/>
</dbReference>
<dbReference type="GO" id="GO:0005689">
    <property type="term" value="C:U12-type spliceosomal complex"/>
    <property type="evidence" value="ECO:0007669"/>
    <property type="project" value="TreeGrafter"/>
</dbReference>
<protein>
    <submittedName>
        <fullName evidence="3">Programmed cell death protein 7</fullName>
    </submittedName>
</protein>
<dbReference type="AlphaFoldDB" id="A0A4Z2HHY7"/>
<keyword evidence="1" id="KW-0175">Coiled coil</keyword>
<dbReference type="EMBL" id="SRLO01000236">
    <property type="protein sequence ID" value="TNN65376.1"/>
    <property type="molecule type" value="Genomic_DNA"/>
</dbReference>
<evidence type="ECO:0000313" key="3">
    <source>
        <dbReference type="EMBL" id="TNN65376.1"/>
    </source>
</evidence>
<evidence type="ECO:0000256" key="2">
    <source>
        <dbReference type="SAM" id="MobiDB-lite"/>
    </source>
</evidence>
<organism evidence="3 4">
    <name type="scientific">Liparis tanakae</name>
    <name type="common">Tanaka's snailfish</name>
    <dbReference type="NCBI Taxonomy" id="230148"/>
    <lineage>
        <taxon>Eukaryota</taxon>
        <taxon>Metazoa</taxon>
        <taxon>Chordata</taxon>
        <taxon>Craniata</taxon>
        <taxon>Vertebrata</taxon>
        <taxon>Euteleostomi</taxon>
        <taxon>Actinopterygii</taxon>
        <taxon>Neopterygii</taxon>
        <taxon>Teleostei</taxon>
        <taxon>Neoteleostei</taxon>
        <taxon>Acanthomorphata</taxon>
        <taxon>Eupercaria</taxon>
        <taxon>Perciformes</taxon>
        <taxon>Cottioidei</taxon>
        <taxon>Cottales</taxon>
        <taxon>Liparidae</taxon>
        <taxon>Liparis</taxon>
    </lineage>
</organism>
<feature type="region of interest" description="Disordered" evidence="2">
    <location>
        <begin position="154"/>
        <end position="181"/>
    </location>
</feature>
<dbReference type="PANTHER" id="PTHR48190:SF2">
    <property type="entry name" value="PROGRAMMED CELL DEATH PROTEIN 7"/>
    <property type="match status" value="1"/>
</dbReference>
<evidence type="ECO:0000256" key="1">
    <source>
        <dbReference type="SAM" id="Coils"/>
    </source>
</evidence>
<name>A0A4Z2HHY7_9TELE</name>
<dbReference type="OrthoDB" id="2289628at2759"/>
<feature type="region of interest" description="Disordered" evidence="2">
    <location>
        <begin position="1"/>
        <end position="56"/>
    </location>
</feature>
<feature type="compositionally biased region" description="Pro residues" evidence="2">
    <location>
        <begin position="79"/>
        <end position="90"/>
    </location>
</feature>
<reference evidence="3 4" key="1">
    <citation type="submission" date="2019-03" db="EMBL/GenBank/DDBJ databases">
        <title>First draft genome of Liparis tanakae, snailfish: a comprehensive survey of snailfish specific genes.</title>
        <authorList>
            <person name="Kim W."/>
            <person name="Song I."/>
            <person name="Jeong J.-H."/>
            <person name="Kim D."/>
            <person name="Kim S."/>
            <person name="Ryu S."/>
            <person name="Song J.Y."/>
            <person name="Lee S.K."/>
        </authorList>
    </citation>
    <scope>NUCLEOTIDE SEQUENCE [LARGE SCALE GENOMIC DNA]</scope>
    <source>
        <tissue evidence="3">Muscle</tissue>
    </source>
</reference>
<keyword evidence="4" id="KW-1185">Reference proteome</keyword>
<dbReference type="Proteomes" id="UP000314294">
    <property type="component" value="Unassembled WGS sequence"/>
</dbReference>
<feature type="region of interest" description="Disordered" evidence="2">
    <location>
        <begin position="193"/>
        <end position="238"/>
    </location>
</feature>